<evidence type="ECO:0000256" key="1">
    <source>
        <dbReference type="SAM" id="MobiDB-lite"/>
    </source>
</evidence>
<protein>
    <submittedName>
        <fullName evidence="2">Hypp2058 protein</fullName>
    </submittedName>
</protein>
<dbReference type="AlphaFoldDB" id="A0A8J9ZNB8"/>
<feature type="region of interest" description="Disordered" evidence="1">
    <location>
        <begin position="70"/>
        <end position="116"/>
    </location>
</feature>
<accession>A0A8J9ZNB8</accession>
<evidence type="ECO:0000313" key="3">
    <source>
        <dbReference type="Proteomes" id="UP000838412"/>
    </source>
</evidence>
<dbReference type="Proteomes" id="UP000838412">
    <property type="component" value="Chromosome 3"/>
</dbReference>
<name>A0A8J9ZNB8_BRALA</name>
<organism evidence="2 3">
    <name type="scientific">Branchiostoma lanceolatum</name>
    <name type="common">Common lancelet</name>
    <name type="synonym">Amphioxus lanceolatum</name>
    <dbReference type="NCBI Taxonomy" id="7740"/>
    <lineage>
        <taxon>Eukaryota</taxon>
        <taxon>Metazoa</taxon>
        <taxon>Chordata</taxon>
        <taxon>Cephalochordata</taxon>
        <taxon>Leptocardii</taxon>
        <taxon>Amphioxiformes</taxon>
        <taxon>Branchiostomatidae</taxon>
        <taxon>Branchiostoma</taxon>
    </lineage>
</organism>
<feature type="compositionally biased region" description="Basic and acidic residues" evidence="1">
    <location>
        <begin position="87"/>
        <end position="116"/>
    </location>
</feature>
<keyword evidence="3" id="KW-1185">Reference proteome</keyword>
<gene>
    <name evidence="2" type="primary">Hypp2058</name>
    <name evidence="2" type="ORF">BLAG_LOCUS16161</name>
</gene>
<dbReference type="EMBL" id="OV696688">
    <property type="protein sequence ID" value="CAH1258669.1"/>
    <property type="molecule type" value="Genomic_DNA"/>
</dbReference>
<proteinExistence type="predicted"/>
<evidence type="ECO:0000313" key="2">
    <source>
        <dbReference type="EMBL" id="CAH1258669.1"/>
    </source>
</evidence>
<reference evidence="2" key="1">
    <citation type="submission" date="2022-01" db="EMBL/GenBank/DDBJ databases">
        <authorList>
            <person name="Braso-Vives M."/>
        </authorList>
    </citation>
    <scope>NUCLEOTIDE SEQUENCE</scope>
</reference>
<sequence length="116" mass="12688">MVYLARRVIIYQQARTGTGVTGPAVLEMVPPRLPRTPPVENKLSQKKNVGILSFHPFHLSRGATNSAAKVKEAGAFPGPNVASSSKGAEHTDYAYEHYPPDITKDPGSDHEYEYLP</sequence>